<feature type="compositionally biased region" description="Polar residues" evidence="1">
    <location>
        <begin position="280"/>
        <end position="289"/>
    </location>
</feature>
<dbReference type="OrthoDB" id="3596986at2759"/>
<feature type="region of interest" description="Disordered" evidence="1">
    <location>
        <begin position="50"/>
        <end position="710"/>
    </location>
</feature>
<feature type="compositionally biased region" description="Basic residues" evidence="1">
    <location>
        <begin position="619"/>
        <end position="645"/>
    </location>
</feature>
<feature type="compositionally biased region" description="Low complexity" evidence="1">
    <location>
        <begin position="182"/>
        <end position="198"/>
    </location>
</feature>
<dbReference type="InterPro" id="IPR013951">
    <property type="entry name" value="Rxt3"/>
</dbReference>
<feature type="compositionally biased region" description="Low complexity" evidence="1">
    <location>
        <begin position="429"/>
        <end position="438"/>
    </location>
</feature>
<accession>A0A9P4JWC4</accession>
<comment type="caution">
    <text evidence="2">The sequence shown here is derived from an EMBL/GenBank/DDBJ whole genome shotgun (WGS) entry which is preliminary data.</text>
</comment>
<sequence length="960" mass="105147">MFHLHHAPPSAHASLFMGSCLGELYPVALNPAKPADHVLAATAGAHSIHPHLQNHNAHSGPLPPSMSSSHNPPNHPSYGYDTSRRPSLGGASPPGLYGASSHDPPPPPSFPRPNMPPPPSSPQQQHNHAAQTQNQRMPFPSYAGARELPGLGAGHRPGTSMSISSIIGGESAASDRPAQPQASVANTPANPSSANNLSMQPPSPRRGLLSGPRSDFQPFRRQSSPERHPYPNNASRLSEGHGYPAGSPTRPYSSNYASPEQPRQALSQTSQPYKPMIFQSARQYTSSPNDHPMHESRSSGSSAPPRPNSQPSGQTAPSEHESRAYGALGGRRPDYEHNNEARRRTLGESHHTRPTPAELLGGDPQKAERERPVTVQPVSHSVFSPPRNPQDLTGQNQAPSSLWRQPIPENPRRKSDEVRREEPSGPFRSSYGGYPYGHSSEEMVRGRSLDQRMVQPYHVPPTSDPNSSEKHRAEHLSRSMSTGGNPYAGRSLYDQTAKSFPGLGTAARTGRASPLPQAVQGAQARPQSIGKDPSIKSEFSRMFSGLGSGLGASTPSRQSPLPQNGGEGFPPGIEMHELRMQRVNSQNSRKPKRVKDEEGMQDSESAEGRGTPSIMGARGPKRNKMNPSHHHHHHTHTHHHHHHHHRPDDEVPATTPTGPSASGTPFNNTRYNSNTAQNGIPQPPHHHHHHHPAPHHHHHAPRTSQPAPLLPPKLLAKIHDIQPILEEAAKRSRRHLGSQLYEASPELPKPNSPLDDQFCYASKPKPLPRFETNPINCTFTVRVPRYYLKPRQRQQIVLQRHLWGARIYRDDSDPIAAAIHSGWIRGEWDETVDVNMLDPRVTAPGDASDAEDTLSKIPAAPVNPPVDMELHITLLILPRLQEYYSTCEYGITSRGSMDHDGFSFIIDKIQWVEEGYGTRGQERGATALKRRLDAGRALLSLMNGGEGPLRSVNEMATLHA</sequence>
<feature type="compositionally biased region" description="Polar residues" evidence="1">
    <location>
        <begin position="666"/>
        <end position="680"/>
    </location>
</feature>
<organism evidence="2 3">
    <name type="scientific">Delitschia confertaspora ATCC 74209</name>
    <dbReference type="NCBI Taxonomy" id="1513339"/>
    <lineage>
        <taxon>Eukaryota</taxon>
        <taxon>Fungi</taxon>
        <taxon>Dikarya</taxon>
        <taxon>Ascomycota</taxon>
        <taxon>Pezizomycotina</taxon>
        <taxon>Dothideomycetes</taxon>
        <taxon>Pleosporomycetidae</taxon>
        <taxon>Pleosporales</taxon>
        <taxon>Delitschiaceae</taxon>
        <taxon>Delitschia</taxon>
    </lineage>
</organism>
<feature type="compositionally biased region" description="Low complexity" evidence="1">
    <location>
        <begin position="160"/>
        <end position="174"/>
    </location>
</feature>
<dbReference type="InterPro" id="IPR036609">
    <property type="entry name" value="LCCL_sf"/>
</dbReference>
<feature type="compositionally biased region" description="Pro residues" evidence="1">
    <location>
        <begin position="103"/>
        <end position="121"/>
    </location>
</feature>
<evidence type="ECO:0000313" key="2">
    <source>
        <dbReference type="EMBL" id="KAF2205649.1"/>
    </source>
</evidence>
<protein>
    <submittedName>
        <fullName evidence="2">Rxt3-domain-containing protein</fullName>
    </submittedName>
</protein>
<feature type="compositionally biased region" description="Basic and acidic residues" evidence="1">
    <location>
        <begin position="439"/>
        <end position="450"/>
    </location>
</feature>
<feature type="compositionally biased region" description="Low complexity" evidence="1">
    <location>
        <begin position="652"/>
        <end position="665"/>
    </location>
</feature>
<feature type="compositionally biased region" description="Polar residues" evidence="1">
    <location>
        <begin position="390"/>
        <end position="403"/>
    </location>
</feature>
<proteinExistence type="predicted"/>
<dbReference type="AlphaFoldDB" id="A0A9P4JWC4"/>
<feature type="compositionally biased region" description="Basic residues" evidence="1">
    <location>
        <begin position="684"/>
        <end position="701"/>
    </location>
</feature>
<dbReference type="Gene3D" id="2.170.130.20">
    <property type="entry name" value="LCCL-like domain"/>
    <property type="match status" value="1"/>
</dbReference>
<dbReference type="SUPFAM" id="SSF69848">
    <property type="entry name" value="LCCL domain"/>
    <property type="match status" value="1"/>
</dbReference>
<dbReference type="EMBL" id="ML993852">
    <property type="protein sequence ID" value="KAF2205649.1"/>
    <property type="molecule type" value="Genomic_DNA"/>
</dbReference>
<keyword evidence="3" id="KW-1185">Reference proteome</keyword>
<feature type="compositionally biased region" description="Basic and acidic residues" evidence="1">
    <location>
        <begin position="410"/>
        <end position="423"/>
    </location>
</feature>
<gene>
    <name evidence="2" type="ORF">GQ43DRAFT_287808</name>
</gene>
<feature type="compositionally biased region" description="Polar residues" evidence="1">
    <location>
        <begin position="551"/>
        <end position="562"/>
    </location>
</feature>
<name>A0A9P4JWC4_9PLEO</name>
<feature type="compositionally biased region" description="Basic and acidic residues" evidence="1">
    <location>
        <begin position="467"/>
        <end position="477"/>
    </location>
</feature>
<feature type="compositionally biased region" description="Basic and acidic residues" evidence="1">
    <location>
        <begin position="331"/>
        <end position="351"/>
    </location>
</feature>
<dbReference type="Pfam" id="PF08642">
    <property type="entry name" value="Rxt3"/>
    <property type="match status" value="1"/>
</dbReference>
<evidence type="ECO:0000256" key="1">
    <source>
        <dbReference type="SAM" id="MobiDB-lite"/>
    </source>
</evidence>
<evidence type="ECO:0000313" key="3">
    <source>
        <dbReference type="Proteomes" id="UP000799536"/>
    </source>
</evidence>
<dbReference type="Proteomes" id="UP000799536">
    <property type="component" value="Unassembled WGS sequence"/>
</dbReference>
<reference evidence="2" key="1">
    <citation type="journal article" date="2020" name="Stud. Mycol.">
        <title>101 Dothideomycetes genomes: a test case for predicting lifestyles and emergence of pathogens.</title>
        <authorList>
            <person name="Haridas S."/>
            <person name="Albert R."/>
            <person name="Binder M."/>
            <person name="Bloem J."/>
            <person name="Labutti K."/>
            <person name="Salamov A."/>
            <person name="Andreopoulos B."/>
            <person name="Baker S."/>
            <person name="Barry K."/>
            <person name="Bills G."/>
            <person name="Bluhm B."/>
            <person name="Cannon C."/>
            <person name="Castanera R."/>
            <person name="Culley D."/>
            <person name="Daum C."/>
            <person name="Ezra D."/>
            <person name="Gonzalez J."/>
            <person name="Henrissat B."/>
            <person name="Kuo A."/>
            <person name="Liang C."/>
            <person name="Lipzen A."/>
            <person name="Lutzoni F."/>
            <person name="Magnuson J."/>
            <person name="Mondo S."/>
            <person name="Nolan M."/>
            <person name="Ohm R."/>
            <person name="Pangilinan J."/>
            <person name="Park H.-J."/>
            <person name="Ramirez L."/>
            <person name="Alfaro M."/>
            <person name="Sun H."/>
            <person name="Tritt A."/>
            <person name="Yoshinaga Y."/>
            <person name="Zwiers L.-H."/>
            <person name="Turgeon B."/>
            <person name="Goodwin S."/>
            <person name="Spatafora J."/>
            <person name="Crous P."/>
            <person name="Grigoriev I."/>
        </authorList>
    </citation>
    <scope>NUCLEOTIDE SEQUENCE</scope>
    <source>
        <strain evidence="2">ATCC 74209</strain>
    </source>
</reference>
<feature type="compositionally biased region" description="Low complexity" evidence="1">
    <location>
        <begin position="122"/>
        <end position="135"/>
    </location>
</feature>